<accession>A0A4R8DPZ2</accession>
<dbReference type="InterPro" id="IPR044023">
    <property type="entry name" value="Ig_7"/>
</dbReference>
<evidence type="ECO:0000313" key="4">
    <source>
        <dbReference type="Proteomes" id="UP000294498"/>
    </source>
</evidence>
<comment type="caution">
    <text evidence="3">The sequence shown here is derived from an EMBL/GenBank/DDBJ whole genome shotgun (WGS) entry which is preliminary data.</text>
</comment>
<proteinExistence type="predicted"/>
<feature type="signal peptide" evidence="1">
    <location>
        <begin position="1"/>
        <end position="20"/>
    </location>
</feature>
<name>A0A4R8DPZ2_9BACT</name>
<evidence type="ECO:0000259" key="2">
    <source>
        <dbReference type="Pfam" id="PF19081"/>
    </source>
</evidence>
<dbReference type="NCBIfam" id="TIGR04131">
    <property type="entry name" value="Bac_Flav_CTERM"/>
    <property type="match status" value="1"/>
</dbReference>
<organism evidence="3 4">
    <name type="scientific">Dinghuibacter silviterrae</name>
    <dbReference type="NCBI Taxonomy" id="1539049"/>
    <lineage>
        <taxon>Bacteria</taxon>
        <taxon>Pseudomonadati</taxon>
        <taxon>Bacteroidota</taxon>
        <taxon>Chitinophagia</taxon>
        <taxon>Chitinophagales</taxon>
        <taxon>Chitinophagaceae</taxon>
        <taxon>Dinghuibacter</taxon>
    </lineage>
</organism>
<dbReference type="OrthoDB" id="1652165at2"/>
<dbReference type="AlphaFoldDB" id="A0A4R8DPZ2"/>
<dbReference type="RefSeq" id="WP_133990002.1">
    <property type="nucleotide sequence ID" value="NZ_SODV01000001.1"/>
</dbReference>
<reference evidence="3 4" key="1">
    <citation type="submission" date="2019-03" db="EMBL/GenBank/DDBJ databases">
        <title>Genomic Encyclopedia of Type Strains, Phase IV (KMG-IV): sequencing the most valuable type-strain genomes for metagenomic binning, comparative biology and taxonomic classification.</title>
        <authorList>
            <person name="Goeker M."/>
        </authorList>
    </citation>
    <scope>NUCLEOTIDE SEQUENCE [LARGE SCALE GENOMIC DNA]</scope>
    <source>
        <strain evidence="3 4">DSM 100059</strain>
    </source>
</reference>
<feature type="chain" id="PRO_5020489554" evidence="1">
    <location>
        <begin position="21"/>
        <end position="750"/>
    </location>
</feature>
<dbReference type="Proteomes" id="UP000294498">
    <property type="component" value="Unassembled WGS sequence"/>
</dbReference>
<protein>
    <submittedName>
        <fullName evidence="3">Gliding motility-associated-like protein</fullName>
    </submittedName>
</protein>
<feature type="domain" description="Ig-like" evidence="2">
    <location>
        <begin position="429"/>
        <end position="499"/>
    </location>
</feature>
<evidence type="ECO:0000256" key="1">
    <source>
        <dbReference type="SAM" id="SignalP"/>
    </source>
</evidence>
<keyword evidence="4" id="KW-1185">Reference proteome</keyword>
<dbReference type="InterPro" id="IPR026341">
    <property type="entry name" value="T9SS_type_B"/>
</dbReference>
<dbReference type="Pfam" id="PF13585">
    <property type="entry name" value="CHU_C"/>
    <property type="match status" value="1"/>
</dbReference>
<gene>
    <name evidence="3" type="ORF">EDB95_0376</name>
</gene>
<dbReference type="Pfam" id="PF19081">
    <property type="entry name" value="Ig_7"/>
    <property type="match status" value="1"/>
</dbReference>
<keyword evidence="1" id="KW-0732">Signal</keyword>
<dbReference type="EMBL" id="SODV01000001">
    <property type="protein sequence ID" value="TDW99366.1"/>
    <property type="molecule type" value="Genomic_DNA"/>
</dbReference>
<sequence>MTPRCCLLPLILAIASNCYAQPCSITPQGTISGSSVCSGVSPTLTFTSAAGTGPFTLTYTDGVNTFTQSNVNTGVPFVVPQTPAINTTYTLISIKDANGCAAAPTSAQTQVVVQNCTSTLCSGSLGDPVVNVTFGHGANPGPDLPTAVPGASTTLQYVAVSGNPATPTPVDGQYTLTNNVPVNSAWFSGAPDHTPNDPNGYMAFYNGNAQPGEFYKQTVNNLCGGTTYQFAAWIANVLNPAVLVGVQPDITFLIEQPDGTLLGSFDTGPIGQNSVMTWVQYGFYFTTAPGTSGVVLKMINNSPGGNNNPGNDLAIDDITFQPCGPLNTASFSSSAAIDTTTVCPGAPLNLYGAVSSGYVDPAYIWQYSLDNGMSWTDIPNSNSTQLQVTNTDTNTQYRMQAAESSNINSSNCRVSSNIVTAGLYIPMVTISPDTTICRGTPATLYAAGGLTYSWYPTASLTSPASKTTNASPGATTRYYLQTIDQNHCAEKDSVLVSIRPQPTFESPGLTTVCKGEPDTLAPGSNPGYRYAWSPPDHLNNPEAPSPVALLDSSMSYTVHISDSLCAGYDTTFGVSVTILPDPDVVAQKHNDINCAQPTAQLNATGAANYLWTPASGVDNPSSPSPTALIDTTTTFLVKGISLNGCYAYDSITVYVSATGKNLFILPNAFTPNGDGYNDCFGVKRWGDVQLEEFMIFNRWGQRVFYTQNPSFCWDGTYNGQPQEPGAYCYIIRARTFCGPVTHKGWVMLMR</sequence>
<evidence type="ECO:0000313" key="3">
    <source>
        <dbReference type="EMBL" id="TDW99366.1"/>
    </source>
</evidence>